<dbReference type="GO" id="GO:0005524">
    <property type="term" value="F:ATP binding"/>
    <property type="evidence" value="ECO:0007669"/>
    <property type="project" value="UniProtKB-UniRule"/>
</dbReference>
<dbReference type="PANTHER" id="PTHR21621">
    <property type="entry name" value="RIBOSOMAL PROTEIN S6 MODIFICATION PROTEIN"/>
    <property type="match status" value="1"/>
</dbReference>
<dbReference type="InterPro" id="IPR011761">
    <property type="entry name" value="ATP-grasp"/>
</dbReference>
<dbReference type="PROSITE" id="PS50975">
    <property type="entry name" value="ATP_GRASP"/>
    <property type="match status" value="1"/>
</dbReference>
<evidence type="ECO:0000313" key="5">
    <source>
        <dbReference type="Proteomes" id="UP000177215"/>
    </source>
</evidence>
<gene>
    <name evidence="4" type="ORF">A3B35_00900</name>
</gene>
<dbReference type="InterPro" id="IPR013815">
    <property type="entry name" value="ATP_grasp_subdomain_1"/>
</dbReference>
<dbReference type="Gene3D" id="3.30.1490.20">
    <property type="entry name" value="ATP-grasp fold, A domain"/>
    <property type="match status" value="1"/>
</dbReference>
<evidence type="ECO:0000313" key="4">
    <source>
        <dbReference type="EMBL" id="OGG76945.1"/>
    </source>
</evidence>
<dbReference type="GO" id="GO:0046872">
    <property type="term" value="F:metal ion binding"/>
    <property type="evidence" value="ECO:0007669"/>
    <property type="project" value="InterPro"/>
</dbReference>
<dbReference type="GO" id="GO:0009432">
    <property type="term" value="P:SOS response"/>
    <property type="evidence" value="ECO:0007669"/>
    <property type="project" value="TreeGrafter"/>
</dbReference>
<organism evidence="4 5">
    <name type="scientific">Candidatus Kaiserbacteria bacterium RIFCSPLOWO2_01_FULL_54_24</name>
    <dbReference type="NCBI Taxonomy" id="1798515"/>
    <lineage>
        <taxon>Bacteria</taxon>
        <taxon>Candidatus Kaiseribacteriota</taxon>
    </lineage>
</organism>
<dbReference type="EMBL" id="MFMC01000031">
    <property type="protein sequence ID" value="OGG76945.1"/>
    <property type="molecule type" value="Genomic_DNA"/>
</dbReference>
<dbReference type="Gene3D" id="3.30.470.20">
    <property type="entry name" value="ATP-grasp fold, B domain"/>
    <property type="match status" value="2"/>
</dbReference>
<protein>
    <recommendedName>
        <fullName evidence="3">ATP-grasp domain-containing protein</fullName>
    </recommendedName>
</protein>
<proteinExistence type="predicted"/>
<dbReference type="GO" id="GO:0018169">
    <property type="term" value="F:ribosomal S6-glutamic acid ligase activity"/>
    <property type="evidence" value="ECO:0007669"/>
    <property type="project" value="TreeGrafter"/>
</dbReference>
<dbReference type="AlphaFoldDB" id="A0A1F6ETN8"/>
<sequence length="334" mass="37893">MRQRNESLLLPQLLKKIAPTIGAKVYVEPEWGIAGQITFRDGKKRYFRYNTLDLNPVGASDIAKDKDYATLFMKRMGYRTVEGRAFYSNDWCKKIGSRRNITAAYRYARTLGLPVIVKPNEGSHGSGVFLVGNKREFMRAMRHIFKEDRVALVQKMVRGRDYRIVVLDDTVISAYERIPLSVVGDGSSSIKTLLKKKQKRFRSGGRDTRIRLDDIRISHKLGLQKLALRSVPERGKRIYLLDNANLSSGGDAVDVTKPIHLEFKKLAIKLTRDMGLRLSGVDIMVAGDIRNAPKKYWVLEINAAPGLDHYVKTGLAQQKIVESLYLKVLKSLAR</sequence>
<evidence type="ECO:0000256" key="2">
    <source>
        <dbReference type="PROSITE-ProRule" id="PRU00409"/>
    </source>
</evidence>
<dbReference type="Proteomes" id="UP000177215">
    <property type="component" value="Unassembled WGS sequence"/>
</dbReference>
<evidence type="ECO:0000256" key="1">
    <source>
        <dbReference type="ARBA" id="ARBA00022598"/>
    </source>
</evidence>
<dbReference type="Pfam" id="PF08443">
    <property type="entry name" value="RimK"/>
    <property type="match status" value="1"/>
</dbReference>
<keyword evidence="1" id="KW-0436">Ligase</keyword>
<keyword evidence="2" id="KW-0547">Nucleotide-binding</keyword>
<comment type="caution">
    <text evidence="4">The sequence shown here is derived from an EMBL/GenBank/DDBJ whole genome shotgun (WGS) entry which is preliminary data.</text>
</comment>
<dbReference type="SUPFAM" id="SSF56059">
    <property type="entry name" value="Glutathione synthetase ATP-binding domain-like"/>
    <property type="match status" value="1"/>
</dbReference>
<evidence type="ECO:0000259" key="3">
    <source>
        <dbReference type="PROSITE" id="PS50975"/>
    </source>
</evidence>
<feature type="domain" description="ATP-grasp" evidence="3">
    <location>
        <begin position="70"/>
        <end position="330"/>
    </location>
</feature>
<accession>A0A1F6ETN8</accession>
<dbReference type="PANTHER" id="PTHR21621:SF0">
    <property type="entry name" value="BETA-CITRYLGLUTAMATE SYNTHASE B-RELATED"/>
    <property type="match status" value="1"/>
</dbReference>
<dbReference type="STRING" id="1798515.A3B35_00900"/>
<keyword evidence="2" id="KW-0067">ATP-binding</keyword>
<name>A0A1F6ETN8_9BACT</name>
<reference evidence="4 5" key="1">
    <citation type="journal article" date="2016" name="Nat. Commun.">
        <title>Thousands of microbial genomes shed light on interconnected biogeochemical processes in an aquifer system.</title>
        <authorList>
            <person name="Anantharaman K."/>
            <person name="Brown C.T."/>
            <person name="Hug L.A."/>
            <person name="Sharon I."/>
            <person name="Castelle C.J."/>
            <person name="Probst A.J."/>
            <person name="Thomas B.C."/>
            <person name="Singh A."/>
            <person name="Wilkins M.J."/>
            <person name="Karaoz U."/>
            <person name="Brodie E.L."/>
            <person name="Williams K.H."/>
            <person name="Hubbard S.S."/>
            <person name="Banfield J.F."/>
        </authorList>
    </citation>
    <scope>NUCLEOTIDE SEQUENCE [LARGE SCALE GENOMIC DNA]</scope>
</reference>
<dbReference type="GO" id="GO:0008716">
    <property type="term" value="F:D-alanine-D-alanine ligase activity"/>
    <property type="evidence" value="ECO:0007669"/>
    <property type="project" value="InterPro"/>
</dbReference>
<dbReference type="InterPro" id="IPR013651">
    <property type="entry name" value="ATP-grasp_RimK-type"/>
</dbReference>
<dbReference type="Pfam" id="PF07478">
    <property type="entry name" value="Dala_Dala_lig_C"/>
    <property type="match status" value="1"/>
</dbReference>
<dbReference type="InterPro" id="IPR011095">
    <property type="entry name" value="Dala_Dala_lig_C"/>
</dbReference>
<dbReference type="GO" id="GO:0005737">
    <property type="term" value="C:cytoplasm"/>
    <property type="evidence" value="ECO:0007669"/>
    <property type="project" value="TreeGrafter"/>
</dbReference>